<feature type="transmembrane region" description="Helical" evidence="1">
    <location>
        <begin position="12"/>
        <end position="30"/>
    </location>
</feature>
<dbReference type="InterPro" id="IPR003675">
    <property type="entry name" value="Rce1/LyrA-like_dom"/>
</dbReference>
<dbReference type="Proteomes" id="UP000008466">
    <property type="component" value="Chromosome"/>
</dbReference>
<proteinExistence type="predicted"/>
<dbReference type="GO" id="GO:0004175">
    <property type="term" value="F:endopeptidase activity"/>
    <property type="evidence" value="ECO:0007669"/>
    <property type="project" value="UniProtKB-ARBA"/>
</dbReference>
<evidence type="ECO:0000313" key="3">
    <source>
        <dbReference type="EMBL" id="ADY13416.1"/>
    </source>
</evidence>
<dbReference type="AlphaFoldDB" id="F0RW59"/>
<dbReference type="PANTHER" id="PTHR36435:SF1">
    <property type="entry name" value="CAAX AMINO TERMINAL PROTEASE FAMILY PROTEIN"/>
    <property type="match status" value="1"/>
</dbReference>
<name>F0RW59_SPHGB</name>
<gene>
    <name evidence="3" type="ordered locus">SpiBuddy_1591</name>
</gene>
<keyword evidence="4" id="KW-1185">Reference proteome</keyword>
<feature type="transmembrane region" description="Helical" evidence="1">
    <location>
        <begin position="211"/>
        <end position="229"/>
    </location>
</feature>
<feature type="transmembrane region" description="Helical" evidence="1">
    <location>
        <begin position="163"/>
        <end position="182"/>
    </location>
</feature>
<dbReference type="PANTHER" id="PTHR36435">
    <property type="entry name" value="SLR1288 PROTEIN"/>
    <property type="match status" value="1"/>
</dbReference>
<evidence type="ECO:0000256" key="1">
    <source>
        <dbReference type="SAM" id="Phobius"/>
    </source>
</evidence>
<dbReference type="KEGG" id="sbu:SpiBuddy_1591"/>
<dbReference type="OrthoDB" id="371054at2"/>
<evidence type="ECO:0000259" key="2">
    <source>
        <dbReference type="Pfam" id="PF02517"/>
    </source>
</evidence>
<feature type="domain" description="CAAX prenyl protease 2/Lysostaphin resistance protein A-like" evidence="2">
    <location>
        <begin position="102"/>
        <end position="198"/>
    </location>
</feature>
<dbReference type="InterPro" id="IPR052710">
    <property type="entry name" value="CAAX_protease"/>
</dbReference>
<keyword evidence="1" id="KW-1133">Transmembrane helix</keyword>
<protein>
    <submittedName>
        <fullName evidence="3">Abortive infection protein</fullName>
    </submittedName>
</protein>
<dbReference type="RefSeq" id="WP_013607266.1">
    <property type="nucleotide sequence ID" value="NC_015152.1"/>
</dbReference>
<organism evidence="3 4">
    <name type="scientific">Sphaerochaeta globosa (strain ATCC BAA-1886 / DSM 22777 / Buddy)</name>
    <name type="common">Spirochaeta sp. (strain Buddy)</name>
    <dbReference type="NCBI Taxonomy" id="158189"/>
    <lineage>
        <taxon>Bacteria</taxon>
        <taxon>Pseudomonadati</taxon>
        <taxon>Spirochaetota</taxon>
        <taxon>Spirochaetia</taxon>
        <taxon>Spirochaetales</taxon>
        <taxon>Sphaerochaetaceae</taxon>
        <taxon>Sphaerochaeta</taxon>
    </lineage>
</organism>
<dbReference type="HOGENOM" id="CLU_093151_0_0_12"/>
<dbReference type="EMBL" id="CP002541">
    <property type="protein sequence ID" value="ADY13416.1"/>
    <property type="molecule type" value="Genomic_DNA"/>
</dbReference>
<sequence>MNRSLEGKPIAHAIFWIVLYIVIVNIGDALVGVSGITNLATSLLLTAFSTVLYRYSKKHFQPGFGSFCRADAKKALYYLPLIALAVLAYLGGIDTSLSPVDILVAILLMVNVGFLEEVLFRGYLLTAIASKKGNRRAILISGITFGFGHIVNLLRGYDASELATQIAGAIAIGLVLALLVVITKNLIPGILFHILFNIGGSITVQESSSETLLLLSIIVISVLYLLVLFRQFPKESVVTQS</sequence>
<reference evidence="4" key="1">
    <citation type="submission" date="2011-02" db="EMBL/GenBank/DDBJ databases">
        <title>Complete sequence of Spirochaeta sp. Buddy.</title>
        <authorList>
            <person name="Lucas S."/>
            <person name="Copeland A."/>
            <person name="Lapidus A."/>
            <person name="Cheng J.-F."/>
            <person name="Goodwin L."/>
            <person name="Pitluck S."/>
            <person name="Zeytun A."/>
            <person name="Detter J.C."/>
            <person name="Han C."/>
            <person name="Tapia R."/>
            <person name="Land M."/>
            <person name="Hauser L."/>
            <person name="Kyrpides N."/>
            <person name="Ivanova N."/>
            <person name="Mikhailova N."/>
            <person name="Pagani I."/>
            <person name="Ritalahti K.M."/>
            <person name="Loeffler F.E."/>
            <person name="Woyke T."/>
        </authorList>
    </citation>
    <scope>NUCLEOTIDE SEQUENCE [LARGE SCALE GENOMIC DNA]</scope>
    <source>
        <strain evidence="4">ATCC BAA-1886 / DSM 22777 / Buddy</strain>
    </source>
</reference>
<dbReference type="GO" id="GO:0080120">
    <property type="term" value="P:CAAX-box protein maturation"/>
    <property type="evidence" value="ECO:0007669"/>
    <property type="project" value="UniProtKB-ARBA"/>
</dbReference>
<keyword evidence="1" id="KW-0812">Transmembrane</keyword>
<dbReference type="STRING" id="158189.SpiBuddy_1591"/>
<feature type="transmembrane region" description="Helical" evidence="1">
    <location>
        <begin position="104"/>
        <end position="125"/>
    </location>
</feature>
<dbReference type="eggNOG" id="COG1266">
    <property type="taxonomic scope" value="Bacteria"/>
</dbReference>
<dbReference type="Pfam" id="PF02517">
    <property type="entry name" value="Rce1-like"/>
    <property type="match status" value="1"/>
</dbReference>
<evidence type="ECO:0000313" key="4">
    <source>
        <dbReference type="Proteomes" id="UP000008466"/>
    </source>
</evidence>
<feature type="transmembrane region" description="Helical" evidence="1">
    <location>
        <begin position="75"/>
        <end position="92"/>
    </location>
</feature>
<keyword evidence="1" id="KW-0472">Membrane</keyword>
<accession>F0RW59</accession>
<feature type="transmembrane region" description="Helical" evidence="1">
    <location>
        <begin position="36"/>
        <end position="55"/>
    </location>
</feature>
<feature type="transmembrane region" description="Helical" evidence="1">
    <location>
        <begin position="137"/>
        <end position="157"/>
    </location>
</feature>